<reference evidence="2" key="2">
    <citation type="submission" date="2015-08" db="UniProtKB">
        <authorList>
            <consortium name="WormBaseParasite"/>
        </authorList>
    </citation>
    <scope>IDENTIFICATION</scope>
</reference>
<sequence>MEKVSSAVDLIKTASNKIVKTHDAFPTLTINEIDSLRRFTDSFYTFTTSSPLPTLNTKTPDVESNVLNQYTQYNSKILSLQIYHIELLSNSKY</sequence>
<evidence type="ECO:0000313" key="2">
    <source>
        <dbReference type="WBParaSite" id="SVE_1912900.1"/>
    </source>
</evidence>
<proteinExistence type="predicted"/>
<name>A0A0K0G328_STRVS</name>
<keyword evidence="1" id="KW-1185">Reference proteome</keyword>
<dbReference type="WBParaSite" id="SVE_1912900.1">
    <property type="protein sequence ID" value="SVE_1912900.1"/>
    <property type="gene ID" value="SVE_1912900"/>
</dbReference>
<evidence type="ECO:0000313" key="1">
    <source>
        <dbReference type="Proteomes" id="UP000035680"/>
    </source>
</evidence>
<protein>
    <submittedName>
        <fullName evidence="2">Uncharacterized protein</fullName>
    </submittedName>
</protein>
<accession>A0A0K0G328</accession>
<dbReference type="Proteomes" id="UP000035680">
    <property type="component" value="Unassembled WGS sequence"/>
</dbReference>
<reference evidence="1" key="1">
    <citation type="submission" date="2014-07" db="EMBL/GenBank/DDBJ databases">
        <authorList>
            <person name="Martin A.A"/>
            <person name="De Silva N."/>
        </authorList>
    </citation>
    <scope>NUCLEOTIDE SEQUENCE</scope>
</reference>
<dbReference type="AlphaFoldDB" id="A0A0K0G328"/>
<organism evidence="1 2">
    <name type="scientific">Strongyloides venezuelensis</name>
    <name type="common">Threadworm</name>
    <dbReference type="NCBI Taxonomy" id="75913"/>
    <lineage>
        <taxon>Eukaryota</taxon>
        <taxon>Metazoa</taxon>
        <taxon>Ecdysozoa</taxon>
        <taxon>Nematoda</taxon>
        <taxon>Chromadorea</taxon>
        <taxon>Rhabditida</taxon>
        <taxon>Tylenchina</taxon>
        <taxon>Panagrolaimomorpha</taxon>
        <taxon>Strongyloidoidea</taxon>
        <taxon>Strongyloididae</taxon>
        <taxon>Strongyloides</taxon>
    </lineage>
</organism>